<dbReference type="Proteomes" id="UP000236173">
    <property type="component" value="Unassembled WGS sequence"/>
</dbReference>
<evidence type="ECO:0000313" key="3">
    <source>
        <dbReference type="Proteomes" id="UP000236173"/>
    </source>
</evidence>
<dbReference type="AlphaFoldDB" id="A0A2H5XCQ3"/>
<dbReference type="GO" id="GO:0008235">
    <property type="term" value="F:metalloexopeptidase activity"/>
    <property type="evidence" value="ECO:0007669"/>
    <property type="project" value="InterPro"/>
</dbReference>
<dbReference type="CDD" id="cd03877">
    <property type="entry name" value="M28_like"/>
    <property type="match status" value="1"/>
</dbReference>
<name>A0A2H5XCQ3_9BACT</name>
<dbReference type="EMBL" id="BEHT01000018">
    <property type="protein sequence ID" value="GBC98945.1"/>
    <property type="molecule type" value="Genomic_DNA"/>
</dbReference>
<dbReference type="EC" id="3.4.11.6" evidence="2"/>
<dbReference type="Gene3D" id="2.30.42.10">
    <property type="match status" value="1"/>
</dbReference>
<dbReference type="InterPro" id="IPR007484">
    <property type="entry name" value="Peptidase_M28"/>
</dbReference>
<evidence type="ECO:0000313" key="2">
    <source>
        <dbReference type="EMBL" id="GBC98945.1"/>
    </source>
</evidence>
<accession>A0A2H5XCQ3</accession>
<dbReference type="InterPro" id="IPR001478">
    <property type="entry name" value="PDZ"/>
</dbReference>
<dbReference type="Pfam" id="PF02225">
    <property type="entry name" value="PA"/>
    <property type="match status" value="1"/>
</dbReference>
<dbReference type="Pfam" id="PF17820">
    <property type="entry name" value="PDZ_6"/>
    <property type="match status" value="1"/>
</dbReference>
<reference evidence="3" key="1">
    <citation type="submission" date="2017-09" db="EMBL/GenBank/DDBJ databases">
        <title>Metaegenomics of thermophilic ammonia-oxidizing enrichment culture.</title>
        <authorList>
            <person name="Kato S."/>
            <person name="Suzuki K."/>
        </authorList>
    </citation>
    <scope>NUCLEOTIDE SEQUENCE [LARGE SCALE GENOMIC DNA]</scope>
</reference>
<dbReference type="Gene3D" id="3.50.30.30">
    <property type="match status" value="1"/>
</dbReference>
<dbReference type="CDD" id="cd23081">
    <property type="entry name" value="cpPDZ_EcRseP-like"/>
    <property type="match status" value="1"/>
</dbReference>
<protein>
    <submittedName>
        <fullName evidence="2">Aminopeptidase YwaD</fullName>
        <ecNumber evidence="2">3.4.11.6</ecNumber>
    </submittedName>
</protein>
<dbReference type="GO" id="GO:0004177">
    <property type="term" value="F:aminopeptidase activity"/>
    <property type="evidence" value="ECO:0007669"/>
    <property type="project" value="UniProtKB-KW"/>
</dbReference>
<evidence type="ECO:0000259" key="1">
    <source>
        <dbReference type="PROSITE" id="PS50106"/>
    </source>
</evidence>
<keyword evidence="2" id="KW-0645">Protease</keyword>
<organism evidence="2 3">
    <name type="scientific">Candidatus Fervidibacter japonicus</name>
    <dbReference type="NCBI Taxonomy" id="2035412"/>
    <lineage>
        <taxon>Bacteria</taxon>
        <taxon>Candidatus Fervidibacterota</taxon>
        <taxon>Candidatus Fervidibacter</taxon>
    </lineage>
</organism>
<dbReference type="SUPFAM" id="SSF52025">
    <property type="entry name" value="PA domain"/>
    <property type="match status" value="1"/>
</dbReference>
<dbReference type="SUPFAM" id="SSF53187">
    <property type="entry name" value="Zn-dependent exopeptidases"/>
    <property type="match status" value="1"/>
</dbReference>
<proteinExistence type="predicted"/>
<dbReference type="GO" id="GO:0006508">
    <property type="term" value="P:proteolysis"/>
    <property type="evidence" value="ECO:0007669"/>
    <property type="project" value="InterPro"/>
</dbReference>
<dbReference type="InterPro" id="IPR003137">
    <property type="entry name" value="PA_domain"/>
</dbReference>
<dbReference type="PROSITE" id="PS50106">
    <property type="entry name" value="PDZ"/>
    <property type="match status" value="1"/>
</dbReference>
<gene>
    <name evidence="2" type="primary">ywaD_2</name>
    <name evidence="2" type="ORF">HRbin17_01464</name>
</gene>
<dbReference type="Gene3D" id="3.40.630.10">
    <property type="entry name" value="Zn peptidases"/>
    <property type="match status" value="2"/>
</dbReference>
<dbReference type="InterPro" id="IPR045175">
    <property type="entry name" value="M28_fam"/>
</dbReference>
<feature type="domain" description="PDZ" evidence="1">
    <location>
        <begin position="490"/>
        <end position="581"/>
    </location>
</feature>
<dbReference type="InterPro" id="IPR036034">
    <property type="entry name" value="PDZ_sf"/>
</dbReference>
<comment type="caution">
    <text evidence="2">The sequence shown here is derived from an EMBL/GenBank/DDBJ whole genome shotgun (WGS) entry which is preliminary data.</text>
</comment>
<keyword evidence="2" id="KW-0031">Aminopeptidase</keyword>
<keyword evidence="2" id="KW-0378">Hydrolase</keyword>
<dbReference type="InterPro" id="IPR046450">
    <property type="entry name" value="PA_dom_sf"/>
</dbReference>
<dbReference type="PANTHER" id="PTHR12147">
    <property type="entry name" value="METALLOPEPTIDASE M28 FAMILY MEMBER"/>
    <property type="match status" value="1"/>
</dbReference>
<dbReference type="InterPro" id="IPR041489">
    <property type="entry name" value="PDZ_6"/>
</dbReference>
<dbReference type="SUPFAM" id="SSF50156">
    <property type="entry name" value="PDZ domain-like"/>
    <property type="match status" value="1"/>
</dbReference>
<dbReference type="Pfam" id="PF04389">
    <property type="entry name" value="Peptidase_M28"/>
    <property type="match status" value="1"/>
</dbReference>
<sequence length="599" mass="65787">MRGRWGVVFAVLLALLSRVVGDLASYKTVATTAITAAELREHVRYLASDELQGRGGGTEGARKAREYIAALFAQWGLKPMGEDGTYFQRFTFTGRLRLGDGNALTLTLPDGTTKTFAPEKEFLPLALSANGESEGELVFVGYGISAPDKGYDDYAGVDVRGKIVLALRGMPANDTALLQEAMFPTKLRVAREKGAHAIVLVAGPHSPFDDAPVPFWNEPITADAGILAVTVKRTFAETLLPLAEVQKQIDETRKPRSFAIPNAKVRLQVHLVRERLEDANVLGLVEGHNPQRKNEVVVVGAHYDHLGVGADENGQQRIFYGADDNASGTAGLLELAQYFAAHRHRLQRSVLFIAFGAEERGLIGSLHFVSHPTVPLERIVAMVNLDMIGRLRDNTLYLLGRDSSPVWAKLVEEVNNAFGFTLRDSPGIFGASDHFAFYNRGVPVLFFFTGMHENYHRPSDRWDTLNYEGMERLLKMVSVLVERIAGLPERPPFQRSTGSEQPLIAGARVSTGVVPDYGWEGGGVKLLSVRPNSPAERAGLKAGDIIVEVVGKKVRNIYDYTAILAELEPHKPVPFVVLRDGRRVTLTVTPEPAQRRPNQ</sequence>
<dbReference type="SMART" id="SM00228">
    <property type="entry name" value="PDZ"/>
    <property type="match status" value="1"/>
</dbReference>
<dbReference type="PANTHER" id="PTHR12147:SF26">
    <property type="entry name" value="PEPTIDASE M28 DOMAIN-CONTAINING PROTEIN"/>
    <property type="match status" value="1"/>
</dbReference>